<protein>
    <submittedName>
        <fullName evidence="2">Uncharacterized protein</fullName>
    </submittedName>
</protein>
<dbReference type="EMBL" id="JH792996">
    <property type="protein sequence ID" value="ELQ40306.1"/>
    <property type="molecule type" value="Genomic_DNA"/>
</dbReference>
<accession>A0AA97PMM1</accession>
<dbReference type="AlphaFoldDB" id="A0AA97PMM1"/>
<dbReference type="Proteomes" id="UP000011086">
    <property type="component" value="Unassembled WGS sequence"/>
</dbReference>
<feature type="compositionally biased region" description="Low complexity" evidence="1">
    <location>
        <begin position="63"/>
        <end position="97"/>
    </location>
</feature>
<gene>
    <name evidence="2" type="ORF">OOU_Y34scaffold00448g5</name>
</gene>
<organism evidence="2">
    <name type="scientific">Pyricularia oryzae (strain Y34)</name>
    <name type="common">Rice blast fungus</name>
    <name type="synonym">Magnaporthe oryzae</name>
    <dbReference type="NCBI Taxonomy" id="1143189"/>
    <lineage>
        <taxon>Eukaryota</taxon>
        <taxon>Fungi</taxon>
        <taxon>Dikarya</taxon>
        <taxon>Ascomycota</taxon>
        <taxon>Pezizomycotina</taxon>
        <taxon>Sordariomycetes</taxon>
        <taxon>Sordariomycetidae</taxon>
        <taxon>Magnaporthales</taxon>
        <taxon>Pyriculariaceae</taxon>
        <taxon>Pyricularia</taxon>
    </lineage>
</organism>
<name>A0AA97PMM1_PYRO3</name>
<sequence length="97" mass="9936">MSVNWCETCRKYTNNVRSPNGGPVSSSLIPNHVSIYSQFVGGFYVIRGENSDALEGSGGGSSSNGSRANGNGTSNGRSNGQSNGSSNGASNGSSRRQ</sequence>
<evidence type="ECO:0000256" key="1">
    <source>
        <dbReference type="SAM" id="MobiDB-lite"/>
    </source>
</evidence>
<proteinExistence type="predicted"/>
<feature type="region of interest" description="Disordered" evidence="1">
    <location>
        <begin position="50"/>
        <end position="97"/>
    </location>
</feature>
<evidence type="ECO:0000313" key="2">
    <source>
        <dbReference type="EMBL" id="ELQ40306.1"/>
    </source>
</evidence>
<reference evidence="2" key="1">
    <citation type="journal article" date="2012" name="PLoS Genet.">
        <title>Comparative analysis of the genomes of two field isolates of the rice blast fungus Magnaporthe oryzae.</title>
        <authorList>
            <person name="Xue M."/>
            <person name="Yang J."/>
            <person name="Li Z."/>
            <person name="Hu S."/>
            <person name="Yao N."/>
            <person name="Dean R.A."/>
            <person name="Zhao W."/>
            <person name="Shen M."/>
            <person name="Zhang H."/>
            <person name="Li C."/>
            <person name="Liu L."/>
            <person name="Cao L."/>
            <person name="Xu X."/>
            <person name="Xing Y."/>
            <person name="Hsiang T."/>
            <person name="Zhang Z."/>
            <person name="Xu J.R."/>
            <person name="Peng Y.L."/>
        </authorList>
    </citation>
    <scope>NUCLEOTIDE SEQUENCE</scope>
    <source>
        <strain evidence="2">Y34</strain>
    </source>
</reference>